<accession>A0A5J5DAM6</accession>
<protein>
    <submittedName>
        <fullName evidence="2">Uncharacterized protein</fullName>
    </submittedName>
</protein>
<name>A0A5J5DAM6_9PERO</name>
<dbReference type="Proteomes" id="UP000327493">
    <property type="component" value="Chromosome 8"/>
</dbReference>
<dbReference type="EMBL" id="VOFY01000008">
    <property type="protein sequence ID" value="KAA8590554.1"/>
    <property type="molecule type" value="Genomic_DNA"/>
</dbReference>
<evidence type="ECO:0000313" key="2">
    <source>
        <dbReference type="EMBL" id="KAA8590554.1"/>
    </source>
</evidence>
<organism evidence="2 3">
    <name type="scientific">Etheostoma spectabile</name>
    <name type="common">orangethroat darter</name>
    <dbReference type="NCBI Taxonomy" id="54343"/>
    <lineage>
        <taxon>Eukaryota</taxon>
        <taxon>Metazoa</taxon>
        <taxon>Chordata</taxon>
        <taxon>Craniata</taxon>
        <taxon>Vertebrata</taxon>
        <taxon>Euteleostomi</taxon>
        <taxon>Actinopterygii</taxon>
        <taxon>Neopterygii</taxon>
        <taxon>Teleostei</taxon>
        <taxon>Neoteleostei</taxon>
        <taxon>Acanthomorphata</taxon>
        <taxon>Eupercaria</taxon>
        <taxon>Perciformes</taxon>
        <taxon>Percoidei</taxon>
        <taxon>Percidae</taxon>
        <taxon>Etheostomatinae</taxon>
        <taxon>Etheostoma</taxon>
    </lineage>
</organism>
<keyword evidence="3" id="KW-1185">Reference proteome</keyword>
<gene>
    <name evidence="2" type="ORF">FQN60_014488</name>
</gene>
<sequence length="212" mass="23926">MNRSHSNEALLIWDEEPLQDTALFQENKLSSMATVVPFASCYTSGVQPLQLFGKGPIQGNYLSLLTYRGPRWTPRPRLACHAPKMTLRQICRMLMIMKQVRKREAAAAAAASPNPKKVCANKVKSKVSNADMLKAIFELKERFSVFEQRIYKNSEDITVVKEEMKALVFKQRRRKTRKQGSAAPAPASPGTKSEKKCAPSCLRQKRSIKRVS</sequence>
<comment type="caution">
    <text evidence="2">The sequence shown here is derived from an EMBL/GenBank/DDBJ whole genome shotgun (WGS) entry which is preliminary data.</text>
</comment>
<feature type="region of interest" description="Disordered" evidence="1">
    <location>
        <begin position="170"/>
        <end position="212"/>
    </location>
</feature>
<evidence type="ECO:0000256" key="1">
    <source>
        <dbReference type="SAM" id="MobiDB-lite"/>
    </source>
</evidence>
<proteinExistence type="predicted"/>
<evidence type="ECO:0000313" key="3">
    <source>
        <dbReference type="Proteomes" id="UP000327493"/>
    </source>
</evidence>
<reference evidence="2 3" key="1">
    <citation type="submission" date="2019-08" db="EMBL/GenBank/DDBJ databases">
        <title>A chromosome-level genome assembly, high-density linkage maps, and genome scans reveal the genomic architecture of hybrid incompatibilities underlying speciation via character displacement in darters (Percidae: Etheostominae).</title>
        <authorList>
            <person name="Moran R.L."/>
            <person name="Catchen J.M."/>
            <person name="Fuller R.C."/>
        </authorList>
    </citation>
    <scope>NUCLEOTIDE SEQUENCE [LARGE SCALE GENOMIC DNA]</scope>
    <source>
        <strain evidence="2">EspeVRDwgs_2016</strain>
        <tissue evidence="2">Muscle</tissue>
    </source>
</reference>
<feature type="compositionally biased region" description="Basic residues" evidence="1">
    <location>
        <begin position="203"/>
        <end position="212"/>
    </location>
</feature>
<dbReference type="AlphaFoldDB" id="A0A5J5DAM6"/>